<evidence type="ECO:0000256" key="5">
    <source>
        <dbReference type="ARBA" id="ARBA00022777"/>
    </source>
</evidence>
<evidence type="ECO:0000259" key="8">
    <source>
        <dbReference type="PROSITE" id="PS50109"/>
    </source>
</evidence>
<dbReference type="EMBL" id="PSZM01000046">
    <property type="protein sequence ID" value="PQL90387.1"/>
    <property type="molecule type" value="Genomic_DNA"/>
</dbReference>
<dbReference type="Pfam" id="PF02518">
    <property type="entry name" value="HATPase_c"/>
    <property type="match status" value="1"/>
</dbReference>
<protein>
    <recommendedName>
        <fullName evidence="2">histidine kinase</fullName>
        <ecNumber evidence="2">2.7.13.3</ecNumber>
    </recommendedName>
</protein>
<keyword evidence="10" id="KW-1185">Reference proteome</keyword>
<keyword evidence="7" id="KW-1133">Transmembrane helix</keyword>
<dbReference type="InterPro" id="IPR036097">
    <property type="entry name" value="HisK_dim/P_sf"/>
</dbReference>
<gene>
    <name evidence="9" type="ORF">C4S77_10855</name>
</gene>
<keyword evidence="7" id="KW-0812">Transmembrane</keyword>
<evidence type="ECO:0000313" key="9">
    <source>
        <dbReference type="EMBL" id="PQL90387.1"/>
    </source>
</evidence>
<dbReference type="FunFam" id="3.30.565.10:FF:000006">
    <property type="entry name" value="Sensor histidine kinase WalK"/>
    <property type="match status" value="1"/>
</dbReference>
<feature type="transmembrane region" description="Helical" evidence="7">
    <location>
        <begin position="259"/>
        <end position="284"/>
    </location>
</feature>
<dbReference type="InterPro" id="IPR036890">
    <property type="entry name" value="HATPase_C_sf"/>
</dbReference>
<dbReference type="Pfam" id="PF00512">
    <property type="entry name" value="HisKA"/>
    <property type="match status" value="1"/>
</dbReference>
<comment type="catalytic activity">
    <reaction evidence="1">
        <text>ATP + protein L-histidine = ADP + protein N-phospho-L-histidine.</text>
        <dbReference type="EC" id="2.7.13.3"/>
    </reaction>
</comment>
<dbReference type="SUPFAM" id="SSF47384">
    <property type="entry name" value="Homodimeric domain of signal transducing histidine kinase"/>
    <property type="match status" value="1"/>
</dbReference>
<dbReference type="RefSeq" id="WP_105247565.1">
    <property type="nucleotide sequence ID" value="NZ_PSZM01000046.1"/>
</dbReference>
<dbReference type="PANTHER" id="PTHR43711:SF1">
    <property type="entry name" value="HISTIDINE KINASE 1"/>
    <property type="match status" value="1"/>
</dbReference>
<keyword evidence="7" id="KW-0472">Membrane</keyword>
<evidence type="ECO:0000256" key="2">
    <source>
        <dbReference type="ARBA" id="ARBA00012438"/>
    </source>
</evidence>
<accession>A0A2S8A737</accession>
<dbReference type="InterPro" id="IPR005467">
    <property type="entry name" value="His_kinase_dom"/>
</dbReference>
<evidence type="ECO:0000256" key="7">
    <source>
        <dbReference type="SAM" id="Phobius"/>
    </source>
</evidence>
<keyword evidence="6" id="KW-0902">Two-component regulatory system</keyword>
<name>A0A2S8A737_9FLAO</name>
<keyword evidence="3" id="KW-0597">Phosphoprotein</keyword>
<dbReference type="CDD" id="cd00082">
    <property type="entry name" value="HisKA"/>
    <property type="match status" value="1"/>
</dbReference>
<dbReference type="InterPro" id="IPR050736">
    <property type="entry name" value="Sensor_HK_Regulatory"/>
</dbReference>
<dbReference type="PROSITE" id="PS50109">
    <property type="entry name" value="HIS_KIN"/>
    <property type="match status" value="1"/>
</dbReference>
<dbReference type="SMART" id="SM00387">
    <property type="entry name" value="HATPase_c"/>
    <property type="match status" value="1"/>
</dbReference>
<dbReference type="SUPFAM" id="SSF55874">
    <property type="entry name" value="ATPase domain of HSP90 chaperone/DNA topoisomerase II/histidine kinase"/>
    <property type="match status" value="1"/>
</dbReference>
<dbReference type="AlphaFoldDB" id="A0A2S8A737"/>
<evidence type="ECO:0000256" key="1">
    <source>
        <dbReference type="ARBA" id="ARBA00000085"/>
    </source>
</evidence>
<proteinExistence type="predicted"/>
<dbReference type="GO" id="GO:0000155">
    <property type="term" value="F:phosphorelay sensor kinase activity"/>
    <property type="evidence" value="ECO:0007669"/>
    <property type="project" value="InterPro"/>
</dbReference>
<sequence length="523" mass="59932">MKERFIPILSGLMTISLIVFIGLQIFWLKQSVDAGEQDFSSRVYKALNSSSQKLNTLEINKFYKPFTNFYQNINAQKDSSTIQTAMSVIDSQSVKYIIYKKTIVHKKPLAIPFSQKDTLKITNLLTDEGVLKIKKDSNDQKLRPIEDNIENSFTSPKFTLDEFARLSVNQMSLESRVSIKQIDSIVNQELKKQNIDTDFKCGILNNNLKPTSVHSKDFVLSKHPKQNYNVILFSDGKDNTQYYLSVYFPSKQYSVLNPIFGAIAVTIASTLIIIAIYIASIYYMSRQKKISEIKTDFINNMSHEFKTPIATINIATDTLKSEKIQENPEKMKFYISLIKQENERMKKQVEMVLRMSKLERNALELVRKETDIRDVLKNSVKTVRVQVEQRGGKIIENYTAEKHIASVDGFHLTNAFVNILDNANKYSPEKPEITVKTYNNKNDYVVEISDKGKGMQENVIKKIFEKFYREETGNIHNVKGHGLGLAYVKNIIKLHKGGIKVVSKLHKGTTFIIKIPLNQSNYG</sequence>
<feature type="transmembrane region" description="Helical" evidence="7">
    <location>
        <begin position="7"/>
        <end position="27"/>
    </location>
</feature>
<dbReference type="InterPro" id="IPR003661">
    <property type="entry name" value="HisK_dim/P_dom"/>
</dbReference>
<keyword evidence="4" id="KW-0808">Transferase</keyword>
<dbReference type="SMART" id="SM00388">
    <property type="entry name" value="HisKA"/>
    <property type="match status" value="1"/>
</dbReference>
<dbReference type="Gene3D" id="3.30.565.10">
    <property type="entry name" value="Histidine kinase-like ATPase, C-terminal domain"/>
    <property type="match status" value="1"/>
</dbReference>
<dbReference type="PRINTS" id="PR00344">
    <property type="entry name" value="BCTRLSENSOR"/>
</dbReference>
<evidence type="ECO:0000256" key="4">
    <source>
        <dbReference type="ARBA" id="ARBA00022679"/>
    </source>
</evidence>
<evidence type="ECO:0000256" key="3">
    <source>
        <dbReference type="ARBA" id="ARBA00022553"/>
    </source>
</evidence>
<evidence type="ECO:0000313" key="10">
    <source>
        <dbReference type="Proteomes" id="UP000238042"/>
    </source>
</evidence>
<evidence type="ECO:0000256" key="6">
    <source>
        <dbReference type="ARBA" id="ARBA00023012"/>
    </source>
</evidence>
<dbReference type="EC" id="2.7.13.3" evidence="2"/>
<comment type="caution">
    <text evidence="9">The sequence shown here is derived from an EMBL/GenBank/DDBJ whole genome shotgun (WGS) entry which is preliminary data.</text>
</comment>
<dbReference type="OrthoDB" id="1933776at2"/>
<organism evidence="9 10">
    <name type="scientific">Apibacter adventoris</name>
    <dbReference type="NCBI Taxonomy" id="1679466"/>
    <lineage>
        <taxon>Bacteria</taxon>
        <taxon>Pseudomonadati</taxon>
        <taxon>Bacteroidota</taxon>
        <taxon>Flavobacteriia</taxon>
        <taxon>Flavobacteriales</taxon>
        <taxon>Weeksellaceae</taxon>
        <taxon>Apibacter</taxon>
    </lineage>
</organism>
<keyword evidence="5 9" id="KW-0418">Kinase</keyword>
<dbReference type="InterPro" id="IPR003594">
    <property type="entry name" value="HATPase_dom"/>
</dbReference>
<dbReference type="CDD" id="cd00075">
    <property type="entry name" value="HATPase"/>
    <property type="match status" value="1"/>
</dbReference>
<reference evidence="9 10" key="1">
    <citation type="submission" date="2018-02" db="EMBL/GenBank/DDBJ databases">
        <title>Genome sequences of Apibacter spp., gut symbionts of Asian honey bees.</title>
        <authorList>
            <person name="Kwong W.K."/>
            <person name="Steele M.I."/>
            <person name="Moran N.A."/>
        </authorList>
    </citation>
    <scope>NUCLEOTIDE SEQUENCE [LARGE SCALE GENOMIC DNA]</scope>
    <source>
        <strain evidence="10">wkB301</strain>
    </source>
</reference>
<dbReference type="Proteomes" id="UP000238042">
    <property type="component" value="Unassembled WGS sequence"/>
</dbReference>
<feature type="domain" description="Histidine kinase" evidence="8">
    <location>
        <begin position="300"/>
        <end position="519"/>
    </location>
</feature>
<dbReference type="InterPro" id="IPR004358">
    <property type="entry name" value="Sig_transdc_His_kin-like_C"/>
</dbReference>
<dbReference type="Gene3D" id="1.10.287.130">
    <property type="match status" value="1"/>
</dbReference>
<dbReference type="PANTHER" id="PTHR43711">
    <property type="entry name" value="TWO-COMPONENT HISTIDINE KINASE"/>
    <property type="match status" value="1"/>
</dbReference>